<dbReference type="InterPro" id="IPR043428">
    <property type="entry name" value="LivM-like"/>
</dbReference>
<dbReference type="InterPro" id="IPR001851">
    <property type="entry name" value="ABC_transp_permease"/>
</dbReference>
<dbReference type="CDD" id="cd06581">
    <property type="entry name" value="TM_PBP1_LivM_like"/>
    <property type="match status" value="1"/>
</dbReference>
<dbReference type="AlphaFoldDB" id="A0A6P1BSH3"/>
<evidence type="ECO:0000256" key="5">
    <source>
        <dbReference type="ARBA" id="ARBA00023136"/>
    </source>
</evidence>
<evidence type="ECO:0000256" key="2">
    <source>
        <dbReference type="ARBA" id="ARBA00022475"/>
    </source>
</evidence>
<proteinExistence type="predicted"/>
<evidence type="ECO:0000313" key="8">
    <source>
        <dbReference type="Proteomes" id="UP000468531"/>
    </source>
</evidence>
<protein>
    <submittedName>
        <fullName evidence="7">Branched-chain amino acid ABC transporter permease</fullName>
    </submittedName>
</protein>
<feature type="transmembrane region" description="Helical" evidence="6">
    <location>
        <begin position="251"/>
        <end position="271"/>
    </location>
</feature>
<dbReference type="PANTHER" id="PTHR30482">
    <property type="entry name" value="HIGH-AFFINITY BRANCHED-CHAIN AMINO ACID TRANSPORT SYSTEM PERMEASE"/>
    <property type="match status" value="1"/>
</dbReference>
<keyword evidence="5 6" id="KW-0472">Membrane</keyword>
<dbReference type="PANTHER" id="PTHR30482:SF5">
    <property type="entry name" value="ABC TRANSPORTER PERMEASE PROTEIN"/>
    <property type="match status" value="1"/>
</dbReference>
<name>A0A6P1BSH3_9BRAD</name>
<feature type="transmembrane region" description="Helical" evidence="6">
    <location>
        <begin position="125"/>
        <end position="144"/>
    </location>
</feature>
<evidence type="ECO:0000256" key="1">
    <source>
        <dbReference type="ARBA" id="ARBA00004651"/>
    </source>
</evidence>
<dbReference type="Pfam" id="PF02653">
    <property type="entry name" value="BPD_transp_2"/>
    <property type="match status" value="1"/>
</dbReference>
<comment type="caution">
    <text evidence="7">The sequence shown here is derived from an EMBL/GenBank/DDBJ whole genome shotgun (WGS) entry which is preliminary data.</text>
</comment>
<feature type="transmembrane region" description="Helical" evidence="6">
    <location>
        <begin position="151"/>
        <end position="170"/>
    </location>
</feature>
<accession>A0A6P1BSH3</accession>
<dbReference type="Proteomes" id="UP000468531">
    <property type="component" value="Unassembled WGS sequence"/>
</dbReference>
<reference evidence="7 8" key="1">
    <citation type="journal article" date="2020" name="Arch. Microbiol.">
        <title>Bradyrhizobium uaiense sp. nov., a new highly efficient cowpea symbiont.</title>
        <authorList>
            <person name="Cabral Michel D."/>
            <person name="Azarias Guimaraes A."/>
            <person name="Martins da Costa E."/>
            <person name="Soares de Carvalho T."/>
            <person name="Balsanelli E."/>
            <person name="Willems A."/>
            <person name="Maltempi de Souza E."/>
            <person name="de Souza Moreira F.M."/>
        </authorList>
    </citation>
    <scope>NUCLEOTIDE SEQUENCE [LARGE SCALE GENOMIC DNA]</scope>
    <source>
        <strain evidence="7 8">UFLA 03-164</strain>
    </source>
</reference>
<gene>
    <name evidence="7" type="ORF">FNJ47_33640</name>
</gene>
<feature type="transmembrane region" description="Helical" evidence="6">
    <location>
        <begin position="55"/>
        <end position="78"/>
    </location>
</feature>
<evidence type="ECO:0000256" key="3">
    <source>
        <dbReference type="ARBA" id="ARBA00022692"/>
    </source>
</evidence>
<dbReference type="RefSeq" id="WP_163160174.1">
    <property type="nucleotide sequence ID" value="NZ_VKHP01000188.1"/>
</dbReference>
<keyword evidence="2" id="KW-1003">Cell membrane</keyword>
<evidence type="ECO:0000256" key="4">
    <source>
        <dbReference type="ARBA" id="ARBA00022989"/>
    </source>
</evidence>
<keyword evidence="8" id="KW-1185">Reference proteome</keyword>
<dbReference type="EMBL" id="VKHP01000188">
    <property type="protein sequence ID" value="NEV00621.1"/>
    <property type="molecule type" value="Genomic_DNA"/>
</dbReference>
<organism evidence="7 8">
    <name type="scientific">Bradyrhizobium uaiense</name>
    <dbReference type="NCBI Taxonomy" id="2594946"/>
    <lineage>
        <taxon>Bacteria</taxon>
        <taxon>Pseudomonadati</taxon>
        <taxon>Pseudomonadota</taxon>
        <taxon>Alphaproteobacteria</taxon>
        <taxon>Hyphomicrobiales</taxon>
        <taxon>Nitrobacteraceae</taxon>
        <taxon>Bradyrhizobium</taxon>
    </lineage>
</organism>
<comment type="subcellular location">
    <subcellularLocation>
        <location evidence="1">Cell membrane</location>
        <topology evidence="1">Multi-pass membrane protein</topology>
    </subcellularLocation>
</comment>
<feature type="transmembrane region" description="Helical" evidence="6">
    <location>
        <begin position="27"/>
        <end position="49"/>
    </location>
</feature>
<evidence type="ECO:0000313" key="7">
    <source>
        <dbReference type="EMBL" id="NEV00621.1"/>
    </source>
</evidence>
<dbReference type="GO" id="GO:0015658">
    <property type="term" value="F:branched-chain amino acid transmembrane transporter activity"/>
    <property type="evidence" value="ECO:0007669"/>
    <property type="project" value="InterPro"/>
</dbReference>
<evidence type="ECO:0000256" key="6">
    <source>
        <dbReference type="SAM" id="Phobius"/>
    </source>
</evidence>
<keyword evidence="4 6" id="KW-1133">Transmembrane helix</keyword>
<keyword evidence="3 6" id="KW-0812">Transmembrane</keyword>
<feature type="transmembrane region" description="Helical" evidence="6">
    <location>
        <begin position="202"/>
        <end position="221"/>
    </location>
</feature>
<dbReference type="GO" id="GO:0005886">
    <property type="term" value="C:plasma membrane"/>
    <property type="evidence" value="ECO:0007669"/>
    <property type="project" value="UniProtKB-SubCell"/>
</dbReference>
<sequence length="375" mass="41067">MLYREAGQFKTNYAEDMAIFPIRQDRIALAVLLGLAFIGVPLLASFRIWPFRTDYLLWAILLPFLILALAAVGTNILVGYCGQISLGSGAFMAIGAYSAYKLATGVHIPLAWLGFAIAIPPLPVLASILLGGLMAACAGILFGIPSLRIKGLYLAVATLAAQFFFDWAFLRLPWFTNYAPSGSVNAPELDFFGMIVRTPVERYLLCLLFVSVMAVLAKNLVRGNLGRQWMAIRDMDIAAELIGIRPLYAKLTAFAVSSFIIGVAGALWAFVYLGSWEPLAFSIDRSLELLFMVIIGGLGSIMGSFIGAAFILIMPIMLNVIPTELGLPLSTQTITHLQFIIFGSLICYLLIKEPHGFARLISIGKEKLRLWPFPY</sequence>
<feature type="transmembrane region" description="Helical" evidence="6">
    <location>
        <begin position="291"/>
        <end position="321"/>
    </location>
</feature>